<accession>A0A3N1L0L3</accession>
<dbReference type="EMBL" id="RJKX01000017">
    <property type="protein sequence ID" value="ROP83055.1"/>
    <property type="molecule type" value="Genomic_DNA"/>
</dbReference>
<evidence type="ECO:0000313" key="1">
    <source>
        <dbReference type="EMBL" id="ROP83055.1"/>
    </source>
</evidence>
<organism evidence="1 2">
    <name type="scientific">Stella humosa</name>
    <dbReference type="NCBI Taxonomy" id="94"/>
    <lineage>
        <taxon>Bacteria</taxon>
        <taxon>Pseudomonadati</taxon>
        <taxon>Pseudomonadota</taxon>
        <taxon>Alphaproteobacteria</taxon>
        <taxon>Rhodospirillales</taxon>
        <taxon>Stellaceae</taxon>
        <taxon>Stella</taxon>
    </lineage>
</organism>
<sequence length="457" mass="50524">MEPVESLEASLERRFPPPEAYSHLAGDDWPADGPIPADTDAQRRFGQELLGPIFLQFCQRLHMAGVAFADRRARLLFAARGGLRLRLLYELWCERSGTQPVLPLGDILISRVAAAKGCLAADFDHVAPMLVREFGAGSLGYMLRCLLRGRAVDLPDVLAHCPVTVGSFAAIYRGEDALGQAVRDYFAEQAQAMAAYLEGLLAGIDTPVLVDSGWTGGTQALLMRDFPQWDWHGLYFGKWDYGRGPGPHFGHIFGVAVDSLEPYANAPGQALFAYHHLIEDPLEIDAASVESYRLLPDGRGMPEGGDIDPMVLPPGRDDAMFQGIVDHFHSPAGAGDFMAVERRAHEAYRRLRRMILWPRPAELPGMQVRPRSADFGRSLTVPVLLRLPDASLKRRVKSVAAALWKPGQMVVAFPRLHGLVNGSSYLLRRIPFAGRFVDPLLRRGSGLARRVLRRLLR</sequence>
<proteinExistence type="predicted"/>
<gene>
    <name evidence="1" type="ORF">EDC65_4583</name>
</gene>
<dbReference type="Proteomes" id="UP000278222">
    <property type="component" value="Unassembled WGS sequence"/>
</dbReference>
<keyword evidence="2" id="KW-1185">Reference proteome</keyword>
<name>A0A3N1L0L3_9PROT</name>
<reference evidence="1 2" key="1">
    <citation type="submission" date="2018-11" db="EMBL/GenBank/DDBJ databases">
        <title>Genomic Encyclopedia of Type Strains, Phase IV (KMG-IV): sequencing the most valuable type-strain genomes for metagenomic binning, comparative biology and taxonomic classification.</title>
        <authorList>
            <person name="Goeker M."/>
        </authorList>
    </citation>
    <scope>NUCLEOTIDE SEQUENCE [LARGE SCALE GENOMIC DNA]</scope>
    <source>
        <strain evidence="1 2">DSM 5900</strain>
    </source>
</reference>
<comment type="caution">
    <text evidence="1">The sequence shown here is derived from an EMBL/GenBank/DDBJ whole genome shotgun (WGS) entry which is preliminary data.</text>
</comment>
<evidence type="ECO:0000313" key="2">
    <source>
        <dbReference type="Proteomes" id="UP000278222"/>
    </source>
</evidence>
<dbReference type="AlphaFoldDB" id="A0A3N1L0L3"/>
<protein>
    <submittedName>
        <fullName evidence="1">Uncharacterized protein</fullName>
    </submittedName>
</protein>